<name>A0A453QPM4_AEGTS</name>
<keyword evidence="3" id="KW-1185">Reference proteome</keyword>
<reference evidence="2" key="5">
    <citation type="journal article" date="2021" name="G3 (Bethesda)">
        <title>Aegilops tauschii genome assembly Aet v5.0 features greater sequence contiguity and improved annotation.</title>
        <authorList>
            <person name="Wang L."/>
            <person name="Zhu T."/>
            <person name="Rodriguez J.C."/>
            <person name="Deal K.R."/>
            <person name="Dubcovsky J."/>
            <person name="McGuire P.E."/>
            <person name="Lux T."/>
            <person name="Spannagl M."/>
            <person name="Mayer K.F.X."/>
            <person name="Baldrich P."/>
            <person name="Meyers B.C."/>
            <person name="Huo N."/>
            <person name="Gu Y.Q."/>
            <person name="Zhou H."/>
            <person name="Devos K.M."/>
            <person name="Bennetzen J.L."/>
            <person name="Unver T."/>
            <person name="Budak H."/>
            <person name="Gulick P.J."/>
            <person name="Galiba G."/>
            <person name="Kalapos B."/>
            <person name="Nelson D.R."/>
            <person name="Li P."/>
            <person name="You F.M."/>
            <person name="Luo M.C."/>
            <person name="Dvorak J."/>
        </authorList>
    </citation>
    <scope>NUCLEOTIDE SEQUENCE [LARGE SCALE GENOMIC DNA]</scope>
    <source>
        <strain evidence="2">cv. AL8/78</strain>
    </source>
</reference>
<evidence type="ECO:0000313" key="2">
    <source>
        <dbReference type="EnsemblPlants" id="AET7Gv20269600.10"/>
    </source>
</evidence>
<reference evidence="3" key="1">
    <citation type="journal article" date="2014" name="Science">
        <title>Ancient hybridizations among the ancestral genomes of bread wheat.</title>
        <authorList>
            <consortium name="International Wheat Genome Sequencing Consortium,"/>
            <person name="Marcussen T."/>
            <person name="Sandve S.R."/>
            <person name="Heier L."/>
            <person name="Spannagl M."/>
            <person name="Pfeifer M."/>
            <person name="Jakobsen K.S."/>
            <person name="Wulff B.B."/>
            <person name="Steuernagel B."/>
            <person name="Mayer K.F."/>
            <person name="Olsen O.A."/>
        </authorList>
    </citation>
    <scope>NUCLEOTIDE SEQUENCE [LARGE SCALE GENOMIC DNA]</scope>
    <source>
        <strain evidence="3">cv. AL8/78</strain>
    </source>
</reference>
<evidence type="ECO:0000313" key="3">
    <source>
        <dbReference type="Proteomes" id="UP000015105"/>
    </source>
</evidence>
<dbReference type="Proteomes" id="UP000015105">
    <property type="component" value="Chromosome 7D"/>
</dbReference>
<evidence type="ECO:0000256" key="1">
    <source>
        <dbReference type="SAM" id="MobiDB-lite"/>
    </source>
</evidence>
<protein>
    <submittedName>
        <fullName evidence="2">Uncharacterized protein</fullName>
    </submittedName>
</protein>
<proteinExistence type="predicted"/>
<organism evidence="2 3">
    <name type="scientific">Aegilops tauschii subsp. strangulata</name>
    <name type="common">Goatgrass</name>
    <dbReference type="NCBI Taxonomy" id="200361"/>
    <lineage>
        <taxon>Eukaryota</taxon>
        <taxon>Viridiplantae</taxon>
        <taxon>Streptophyta</taxon>
        <taxon>Embryophyta</taxon>
        <taxon>Tracheophyta</taxon>
        <taxon>Spermatophyta</taxon>
        <taxon>Magnoliopsida</taxon>
        <taxon>Liliopsida</taxon>
        <taxon>Poales</taxon>
        <taxon>Poaceae</taxon>
        <taxon>BOP clade</taxon>
        <taxon>Pooideae</taxon>
        <taxon>Triticodae</taxon>
        <taxon>Triticeae</taxon>
        <taxon>Triticinae</taxon>
        <taxon>Aegilops</taxon>
    </lineage>
</organism>
<reference evidence="3" key="2">
    <citation type="journal article" date="2017" name="Nat. Plants">
        <title>The Aegilops tauschii genome reveals multiple impacts of transposons.</title>
        <authorList>
            <person name="Zhao G."/>
            <person name="Zou C."/>
            <person name="Li K."/>
            <person name="Wang K."/>
            <person name="Li T."/>
            <person name="Gao L."/>
            <person name="Zhang X."/>
            <person name="Wang H."/>
            <person name="Yang Z."/>
            <person name="Liu X."/>
            <person name="Jiang W."/>
            <person name="Mao L."/>
            <person name="Kong X."/>
            <person name="Jiao Y."/>
            <person name="Jia J."/>
        </authorList>
    </citation>
    <scope>NUCLEOTIDE SEQUENCE [LARGE SCALE GENOMIC DNA]</scope>
    <source>
        <strain evidence="3">cv. AL8/78</strain>
    </source>
</reference>
<dbReference type="AlphaFoldDB" id="A0A453QPM4"/>
<reference evidence="2" key="4">
    <citation type="submission" date="2019-03" db="UniProtKB">
        <authorList>
            <consortium name="EnsemblPlants"/>
        </authorList>
    </citation>
    <scope>IDENTIFICATION</scope>
</reference>
<sequence>MLSCHCRHSIRCSPHQLCGYPFDLCHCSSLFGRELQISYLPFGDSIHLNYMRRLGFEEERERERERGRGREREGEREREPRYKALDQDKSLVCVGVCQKPGISIWFAMAGAFTAVAFK</sequence>
<dbReference type="EnsemblPlants" id="AET7Gv20269600.10">
    <property type="protein sequence ID" value="AET7Gv20269600.10"/>
    <property type="gene ID" value="AET7Gv20269600"/>
</dbReference>
<reference evidence="2" key="3">
    <citation type="journal article" date="2017" name="Nature">
        <title>Genome sequence of the progenitor of the wheat D genome Aegilops tauschii.</title>
        <authorList>
            <person name="Luo M.C."/>
            <person name="Gu Y.Q."/>
            <person name="Puiu D."/>
            <person name="Wang H."/>
            <person name="Twardziok S.O."/>
            <person name="Deal K.R."/>
            <person name="Huo N."/>
            <person name="Zhu T."/>
            <person name="Wang L."/>
            <person name="Wang Y."/>
            <person name="McGuire P.E."/>
            <person name="Liu S."/>
            <person name="Long H."/>
            <person name="Ramasamy R.K."/>
            <person name="Rodriguez J.C."/>
            <person name="Van S.L."/>
            <person name="Yuan L."/>
            <person name="Wang Z."/>
            <person name="Xia Z."/>
            <person name="Xiao L."/>
            <person name="Anderson O.D."/>
            <person name="Ouyang S."/>
            <person name="Liang Y."/>
            <person name="Zimin A.V."/>
            <person name="Pertea G."/>
            <person name="Qi P."/>
            <person name="Bennetzen J.L."/>
            <person name="Dai X."/>
            <person name="Dawson M.W."/>
            <person name="Muller H.G."/>
            <person name="Kugler K."/>
            <person name="Rivarola-Duarte L."/>
            <person name="Spannagl M."/>
            <person name="Mayer K.F.X."/>
            <person name="Lu F.H."/>
            <person name="Bevan M.W."/>
            <person name="Leroy P."/>
            <person name="Li P."/>
            <person name="You F.M."/>
            <person name="Sun Q."/>
            <person name="Liu Z."/>
            <person name="Lyons E."/>
            <person name="Wicker T."/>
            <person name="Salzberg S.L."/>
            <person name="Devos K.M."/>
            <person name="Dvorak J."/>
        </authorList>
    </citation>
    <scope>NUCLEOTIDE SEQUENCE [LARGE SCALE GENOMIC DNA]</scope>
    <source>
        <strain evidence="2">cv. AL8/78</strain>
    </source>
</reference>
<feature type="region of interest" description="Disordered" evidence="1">
    <location>
        <begin position="58"/>
        <end position="80"/>
    </location>
</feature>
<dbReference type="Gramene" id="AET7Gv20269600.10">
    <property type="protein sequence ID" value="AET7Gv20269600.10"/>
    <property type="gene ID" value="AET7Gv20269600"/>
</dbReference>
<accession>A0A453QPM4</accession>